<proteinExistence type="predicted"/>
<evidence type="ECO:0000313" key="1">
    <source>
        <dbReference type="EMBL" id="OGZ36902.1"/>
    </source>
</evidence>
<organism evidence="1 2">
    <name type="scientific">Candidatus Portnoybacteria bacterium RIFCSPHIGHO2_12_FULL_38_9</name>
    <dbReference type="NCBI Taxonomy" id="1801997"/>
    <lineage>
        <taxon>Bacteria</taxon>
        <taxon>Candidatus Portnoyibacteriota</taxon>
    </lineage>
</organism>
<protein>
    <submittedName>
        <fullName evidence="1">Uncharacterized protein</fullName>
    </submittedName>
</protein>
<comment type="caution">
    <text evidence="1">The sequence shown here is derived from an EMBL/GenBank/DDBJ whole genome shotgun (WGS) entry which is preliminary data.</text>
</comment>
<name>A0A1G2FGH2_9BACT</name>
<dbReference type="EMBL" id="MHNB01000019">
    <property type="protein sequence ID" value="OGZ36902.1"/>
    <property type="molecule type" value="Genomic_DNA"/>
</dbReference>
<dbReference type="Proteomes" id="UP000177061">
    <property type="component" value="Unassembled WGS sequence"/>
</dbReference>
<reference evidence="1 2" key="1">
    <citation type="journal article" date="2016" name="Nat. Commun.">
        <title>Thousands of microbial genomes shed light on interconnected biogeochemical processes in an aquifer system.</title>
        <authorList>
            <person name="Anantharaman K."/>
            <person name="Brown C.T."/>
            <person name="Hug L.A."/>
            <person name="Sharon I."/>
            <person name="Castelle C.J."/>
            <person name="Probst A.J."/>
            <person name="Thomas B.C."/>
            <person name="Singh A."/>
            <person name="Wilkins M.J."/>
            <person name="Karaoz U."/>
            <person name="Brodie E.L."/>
            <person name="Williams K.H."/>
            <person name="Hubbard S.S."/>
            <person name="Banfield J.F."/>
        </authorList>
    </citation>
    <scope>NUCLEOTIDE SEQUENCE [LARGE SCALE GENOMIC DNA]</scope>
</reference>
<sequence length="66" mass="8091">MKKILRRWILRIILNGQISESNDEFNCFICQYKISELERRIDVLVTKQARLKQKVNYFLKKFQNLD</sequence>
<accession>A0A1G2FGH2</accession>
<evidence type="ECO:0000313" key="2">
    <source>
        <dbReference type="Proteomes" id="UP000177061"/>
    </source>
</evidence>
<dbReference type="STRING" id="1801997.A3J64_03655"/>
<gene>
    <name evidence="1" type="ORF">A3J64_03655</name>
</gene>
<dbReference type="AlphaFoldDB" id="A0A1G2FGH2"/>